<comment type="caution">
    <text evidence="2">The sequence shown here is derived from an EMBL/GenBank/DDBJ whole genome shotgun (WGS) entry which is preliminary data.</text>
</comment>
<keyword evidence="3" id="KW-1185">Reference proteome</keyword>
<dbReference type="STRING" id="1081109.A0A168ETX7"/>
<organism evidence="2 3">
    <name type="scientific">Moelleriella libera RCEF 2490</name>
    <dbReference type="NCBI Taxonomy" id="1081109"/>
    <lineage>
        <taxon>Eukaryota</taxon>
        <taxon>Fungi</taxon>
        <taxon>Dikarya</taxon>
        <taxon>Ascomycota</taxon>
        <taxon>Pezizomycotina</taxon>
        <taxon>Sordariomycetes</taxon>
        <taxon>Hypocreomycetidae</taxon>
        <taxon>Hypocreales</taxon>
        <taxon>Clavicipitaceae</taxon>
        <taxon>Moelleriella</taxon>
    </lineage>
</organism>
<accession>A0A168ETX7</accession>
<feature type="region of interest" description="Disordered" evidence="1">
    <location>
        <begin position="1"/>
        <end position="35"/>
    </location>
</feature>
<dbReference type="Proteomes" id="UP000078544">
    <property type="component" value="Unassembled WGS sequence"/>
</dbReference>
<evidence type="ECO:0000313" key="3">
    <source>
        <dbReference type="Proteomes" id="UP000078544"/>
    </source>
</evidence>
<evidence type="ECO:0000313" key="2">
    <source>
        <dbReference type="EMBL" id="KZZ99143.1"/>
    </source>
</evidence>
<proteinExistence type="predicted"/>
<sequence>MYSDDLKSHSHSPRRQGGGDQRPAKFSTKPFQGDGIHAAIPMASHRCMTHPLSSPLSLVRLNSSDPFFGQSSTYAEWLQNLGRDTVDAPLKNTFRFQGKSRNTRMSSTDISMPDYVSLPAEDDTPQEDKHGTCLKVPTNTPNTADYSIGGPDGELDRLPDQRGDGG</sequence>
<name>A0A168ETX7_9HYPO</name>
<protein>
    <submittedName>
        <fullName evidence="2">Uncharacterized protein</fullName>
    </submittedName>
</protein>
<dbReference type="AlphaFoldDB" id="A0A168ETX7"/>
<dbReference type="EMBL" id="AZGY01000004">
    <property type="protein sequence ID" value="KZZ99143.1"/>
    <property type="molecule type" value="Genomic_DNA"/>
</dbReference>
<evidence type="ECO:0000256" key="1">
    <source>
        <dbReference type="SAM" id="MobiDB-lite"/>
    </source>
</evidence>
<feature type="region of interest" description="Disordered" evidence="1">
    <location>
        <begin position="117"/>
        <end position="166"/>
    </location>
</feature>
<feature type="compositionally biased region" description="Basic and acidic residues" evidence="1">
    <location>
        <begin position="154"/>
        <end position="166"/>
    </location>
</feature>
<reference evidence="2 3" key="1">
    <citation type="journal article" date="2016" name="Genome Biol. Evol.">
        <title>Divergent and convergent evolution of fungal pathogenicity.</title>
        <authorList>
            <person name="Shang Y."/>
            <person name="Xiao G."/>
            <person name="Zheng P."/>
            <person name="Cen K."/>
            <person name="Zhan S."/>
            <person name="Wang C."/>
        </authorList>
    </citation>
    <scope>NUCLEOTIDE SEQUENCE [LARGE SCALE GENOMIC DNA]</scope>
    <source>
        <strain evidence="2 3">RCEF 2490</strain>
    </source>
</reference>
<gene>
    <name evidence="2" type="ORF">AAL_02694</name>
</gene>